<dbReference type="GO" id="GO:0000226">
    <property type="term" value="P:microtubule cytoskeleton organization"/>
    <property type="evidence" value="ECO:0007669"/>
    <property type="project" value="TreeGrafter"/>
</dbReference>
<evidence type="ECO:0000313" key="8">
    <source>
        <dbReference type="EMBL" id="OHS95565.1"/>
    </source>
</evidence>
<dbReference type="InterPro" id="IPR004344">
    <property type="entry name" value="TTL/TTLL_fam"/>
</dbReference>
<reference evidence="8" key="1">
    <citation type="submission" date="2016-10" db="EMBL/GenBank/DDBJ databases">
        <authorList>
            <person name="Benchimol M."/>
            <person name="Almeida L.G."/>
            <person name="Vasconcelos A.T."/>
            <person name="Perreira-Neves A."/>
            <person name="Rosa I.A."/>
            <person name="Tasca T."/>
            <person name="Bogo M.R."/>
            <person name="de Souza W."/>
        </authorList>
    </citation>
    <scope>NUCLEOTIDE SEQUENCE [LARGE SCALE GENOMIC DNA]</scope>
    <source>
        <strain evidence="8">K</strain>
    </source>
</reference>
<dbReference type="GeneID" id="94830176"/>
<sequence>MSKPLSFQCHMKNTIKDVFLSRGYTEIQCPEEEDEDESMEWDFIWASRAWIHAKMLGNAPVVLRPNQRVNHFPNSFELTRKDLMAKNLQRLRRELRKIGQEATVDFNPLTYVYPAQYAMFLDDIKRHEAPWICKPVAGSMGQGILFVQNEQEAIKFHNNVTAKINACETPEDKQRLTYVLQRYIPNPLLIGGRKFDIRLYALTLSFQPLIVYIYRGGFCRFSSQPFTMKNFGSREVHLTNIAVQTHSTAYNPRHGCKWDTYSLRSYIANRYGFEQSNQVFTAIQGIIMNSLLSVASQVINDKHCYELYGYDVLIADDLRPWLIEINASPSLDGNTEDDYDLKFSFLNEMLDLVQMYHKDVPRDTDELPLHYGGYDLVWNNGPVFPKVQSSITSYIGCNCPVKGSPNNPFRTKSQFRVKKPHIPKTENKT</sequence>
<dbReference type="SUPFAM" id="SSF56059">
    <property type="entry name" value="Glutathione synthetase ATP-binding domain-like"/>
    <property type="match status" value="1"/>
</dbReference>
<dbReference type="PROSITE" id="PS51221">
    <property type="entry name" value="TTL"/>
    <property type="match status" value="1"/>
</dbReference>
<dbReference type="RefSeq" id="XP_068348702.1">
    <property type="nucleotide sequence ID" value="XM_068495472.1"/>
</dbReference>
<gene>
    <name evidence="8" type="ORF">TRFO_10464</name>
</gene>
<keyword evidence="9" id="KW-1185">Reference proteome</keyword>
<dbReference type="GO" id="GO:0046872">
    <property type="term" value="F:metal ion binding"/>
    <property type="evidence" value="ECO:0007669"/>
    <property type="project" value="InterPro"/>
</dbReference>
<evidence type="ECO:0000256" key="5">
    <source>
        <dbReference type="ARBA" id="ARBA00030445"/>
    </source>
</evidence>
<dbReference type="GO" id="GO:0015631">
    <property type="term" value="F:tubulin binding"/>
    <property type="evidence" value="ECO:0007669"/>
    <property type="project" value="TreeGrafter"/>
</dbReference>
<proteinExistence type="inferred from homology"/>
<keyword evidence="3 6" id="KW-0547">Nucleotide-binding</keyword>
<dbReference type="GO" id="GO:0036064">
    <property type="term" value="C:ciliary basal body"/>
    <property type="evidence" value="ECO:0007669"/>
    <property type="project" value="TreeGrafter"/>
</dbReference>
<dbReference type="AlphaFoldDB" id="A0A1J4JDQ0"/>
<dbReference type="Proteomes" id="UP000179807">
    <property type="component" value="Unassembled WGS sequence"/>
</dbReference>
<evidence type="ECO:0000256" key="6">
    <source>
        <dbReference type="PROSITE-ProRule" id="PRU00409"/>
    </source>
</evidence>
<feature type="domain" description="ATP-grasp" evidence="7">
    <location>
        <begin position="96"/>
        <end position="354"/>
    </location>
</feature>
<organism evidence="8 9">
    <name type="scientific">Tritrichomonas foetus</name>
    <dbReference type="NCBI Taxonomy" id="1144522"/>
    <lineage>
        <taxon>Eukaryota</taxon>
        <taxon>Metamonada</taxon>
        <taxon>Parabasalia</taxon>
        <taxon>Tritrichomonadida</taxon>
        <taxon>Tritrichomonadidae</taxon>
        <taxon>Tritrichomonas</taxon>
    </lineage>
</organism>
<keyword evidence="2 8" id="KW-0436">Ligase</keyword>
<dbReference type="PANTHER" id="PTHR12241">
    <property type="entry name" value="TUBULIN POLYGLUTAMYLASE"/>
    <property type="match status" value="1"/>
</dbReference>
<evidence type="ECO:0000259" key="7">
    <source>
        <dbReference type="PROSITE" id="PS50975"/>
    </source>
</evidence>
<dbReference type="VEuPathDB" id="TrichDB:TRFO_10464"/>
<dbReference type="EMBL" id="MLAK01001237">
    <property type="protein sequence ID" value="OHS95565.1"/>
    <property type="molecule type" value="Genomic_DNA"/>
</dbReference>
<dbReference type="PROSITE" id="PS50975">
    <property type="entry name" value="ATP_GRASP"/>
    <property type="match status" value="1"/>
</dbReference>
<evidence type="ECO:0000256" key="4">
    <source>
        <dbReference type="ARBA" id="ARBA00022840"/>
    </source>
</evidence>
<evidence type="ECO:0000313" key="9">
    <source>
        <dbReference type="Proteomes" id="UP000179807"/>
    </source>
</evidence>
<dbReference type="Gene3D" id="3.30.470.20">
    <property type="entry name" value="ATP-grasp fold, B domain"/>
    <property type="match status" value="1"/>
</dbReference>
<dbReference type="Pfam" id="PF03133">
    <property type="entry name" value="TTL"/>
    <property type="match status" value="1"/>
</dbReference>
<dbReference type="PANTHER" id="PTHR12241:SF39">
    <property type="entry name" value="TUBULIN POLYGLUTAMYLASE TTLL9-RELATED"/>
    <property type="match status" value="1"/>
</dbReference>
<evidence type="ECO:0000256" key="2">
    <source>
        <dbReference type="ARBA" id="ARBA00022598"/>
    </source>
</evidence>
<accession>A0A1J4JDQ0</accession>
<name>A0A1J4JDQ0_9EUKA</name>
<comment type="caution">
    <text evidence="8">The sequence shown here is derived from an EMBL/GenBank/DDBJ whole genome shotgun (WGS) entry which is preliminary data.</text>
</comment>
<dbReference type="GO" id="GO:0005524">
    <property type="term" value="F:ATP binding"/>
    <property type="evidence" value="ECO:0007669"/>
    <property type="project" value="UniProtKB-UniRule"/>
</dbReference>
<comment type="similarity">
    <text evidence="1">Belongs to the tubulin--tyrosine ligase family.</text>
</comment>
<dbReference type="GO" id="GO:0070740">
    <property type="term" value="F:tubulin-glutamic acid ligase activity"/>
    <property type="evidence" value="ECO:0007669"/>
    <property type="project" value="TreeGrafter"/>
</dbReference>
<dbReference type="OrthoDB" id="202825at2759"/>
<evidence type="ECO:0000256" key="1">
    <source>
        <dbReference type="ARBA" id="ARBA00006820"/>
    </source>
</evidence>
<dbReference type="InterPro" id="IPR011761">
    <property type="entry name" value="ATP-grasp"/>
</dbReference>
<protein>
    <recommendedName>
        <fullName evidence="5">Tubulin--tyrosine ligase-like protein 9</fullName>
    </recommendedName>
</protein>
<evidence type="ECO:0000256" key="3">
    <source>
        <dbReference type="ARBA" id="ARBA00022741"/>
    </source>
</evidence>
<keyword evidence="4 6" id="KW-0067">ATP-binding</keyword>